<accession>A0A8H6G397</accession>
<gene>
    <name evidence="1" type="ORF">HO173_002304</name>
</gene>
<reference evidence="1 2" key="1">
    <citation type="journal article" date="2020" name="Genomics">
        <title>Complete, high-quality genomes from long-read metagenomic sequencing of two wolf lichen thalli reveals enigmatic genome architecture.</title>
        <authorList>
            <person name="McKenzie S.K."/>
            <person name="Walston R.F."/>
            <person name="Allen J.L."/>
        </authorList>
    </citation>
    <scope>NUCLEOTIDE SEQUENCE [LARGE SCALE GENOMIC DNA]</scope>
    <source>
        <strain evidence="1">WasteWater2</strain>
    </source>
</reference>
<protein>
    <submittedName>
        <fullName evidence="1">Uncharacterized protein</fullName>
    </submittedName>
</protein>
<dbReference type="AlphaFoldDB" id="A0A8H6G397"/>
<name>A0A8H6G397_9LECA</name>
<keyword evidence="2" id="KW-1185">Reference proteome</keyword>
<evidence type="ECO:0000313" key="2">
    <source>
        <dbReference type="Proteomes" id="UP000578531"/>
    </source>
</evidence>
<dbReference type="GeneID" id="59283978"/>
<comment type="caution">
    <text evidence="1">The sequence shown here is derived from an EMBL/GenBank/DDBJ whole genome shotgun (WGS) entry which is preliminary data.</text>
</comment>
<dbReference type="RefSeq" id="XP_037169033.1">
    <property type="nucleotide sequence ID" value="XM_037304238.1"/>
</dbReference>
<organism evidence="1 2">
    <name type="scientific">Letharia columbiana</name>
    <dbReference type="NCBI Taxonomy" id="112416"/>
    <lineage>
        <taxon>Eukaryota</taxon>
        <taxon>Fungi</taxon>
        <taxon>Dikarya</taxon>
        <taxon>Ascomycota</taxon>
        <taxon>Pezizomycotina</taxon>
        <taxon>Lecanoromycetes</taxon>
        <taxon>OSLEUM clade</taxon>
        <taxon>Lecanoromycetidae</taxon>
        <taxon>Lecanorales</taxon>
        <taxon>Lecanorineae</taxon>
        <taxon>Parmeliaceae</taxon>
        <taxon>Letharia</taxon>
    </lineage>
</organism>
<dbReference type="Proteomes" id="UP000578531">
    <property type="component" value="Unassembled WGS sequence"/>
</dbReference>
<dbReference type="EMBL" id="JACCJC010000005">
    <property type="protein sequence ID" value="KAF6239758.1"/>
    <property type="molecule type" value="Genomic_DNA"/>
</dbReference>
<sequence>MITRSTGQSTAFFLFPHNYQPSGTGIAPILNKNPRVQIQAHHMRKPRASRLPPRSLGSLPGFFLQRRL</sequence>
<proteinExistence type="predicted"/>
<evidence type="ECO:0000313" key="1">
    <source>
        <dbReference type="EMBL" id="KAF6239758.1"/>
    </source>
</evidence>